<dbReference type="AlphaFoldDB" id="A0AAJ5Z246"/>
<evidence type="ECO:0000313" key="12">
    <source>
        <dbReference type="EMBL" id="WFD16753.1"/>
    </source>
</evidence>
<feature type="transmembrane region" description="Helical" evidence="11">
    <location>
        <begin position="71"/>
        <end position="91"/>
    </location>
</feature>
<evidence type="ECO:0000256" key="8">
    <source>
        <dbReference type="ARBA" id="ARBA00023170"/>
    </source>
</evidence>
<evidence type="ECO:0000256" key="1">
    <source>
        <dbReference type="ARBA" id="ARBA00004141"/>
    </source>
</evidence>
<feature type="transmembrane region" description="Helical" evidence="11">
    <location>
        <begin position="111"/>
        <end position="130"/>
    </location>
</feature>
<feature type="compositionally biased region" description="Polar residues" evidence="10">
    <location>
        <begin position="337"/>
        <end position="346"/>
    </location>
</feature>
<dbReference type="GO" id="GO:0000750">
    <property type="term" value="P:pheromone-dependent signal transduction involved in conjugation with cellular fusion"/>
    <property type="evidence" value="ECO:0007669"/>
    <property type="project" value="TreeGrafter"/>
</dbReference>
<dbReference type="CDD" id="cd14966">
    <property type="entry name" value="7tmD_STE3"/>
    <property type="match status" value="1"/>
</dbReference>
<dbReference type="PRINTS" id="PR00899">
    <property type="entry name" value="GPCRSTE3"/>
</dbReference>
<evidence type="ECO:0000256" key="10">
    <source>
        <dbReference type="SAM" id="MobiDB-lite"/>
    </source>
</evidence>
<dbReference type="InterPro" id="IPR001546">
    <property type="entry name" value="GPCR_Pheromne_A_rcpt"/>
</dbReference>
<proteinExistence type="inferred from homology"/>
<dbReference type="GO" id="GO:0004933">
    <property type="term" value="F:mating-type a-factor pheromone receptor activity"/>
    <property type="evidence" value="ECO:0007669"/>
    <property type="project" value="InterPro"/>
</dbReference>
<dbReference type="EMBL" id="CP119920">
    <property type="protein sequence ID" value="WFD16753.1"/>
    <property type="molecule type" value="Genomic_DNA"/>
</dbReference>
<evidence type="ECO:0000256" key="2">
    <source>
        <dbReference type="ARBA" id="ARBA00011085"/>
    </source>
</evidence>
<evidence type="ECO:0000313" key="13">
    <source>
        <dbReference type="Proteomes" id="UP001217582"/>
    </source>
</evidence>
<evidence type="ECO:0000256" key="9">
    <source>
        <dbReference type="ARBA" id="ARBA00023224"/>
    </source>
</evidence>
<feature type="transmembrane region" description="Helical" evidence="11">
    <location>
        <begin position="266"/>
        <end position="288"/>
    </location>
</feature>
<dbReference type="Pfam" id="PF02076">
    <property type="entry name" value="STE3"/>
    <property type="match status" value="1"/>
</dbReference>
<evidence type="ECO:0000256" key="7">
    <source>
        <dbReference type="ARBA" id="ARBA00023136"/>
    </source>
</evidence>
<protein>
    <submittedName>
        <fullName evidence="12">A-factor receptor</fullName>
    </submittedName>
</protein>
<organism evidence="12 13">
    <name type="scientific">Malassezia arunalokei</name>
    <dbReference type="NCBI Taxonomy" id="1514897"/>
    <lineage>
        <taxon>Eukaryota</taxon>
        <taxon>Fungi</taxon>
        <taxon>Dikarya</taxon>
        <taxon>Basidiomycota</taxon>
        <taxon>Ustilaginomycotina</taxon>
        <taxon>Malasseziomycetes</taxon>
        <taxon>Malasseziales</taxon>
        <taxon>Malasseziaceae</taxon>
        <taxon>Malassezia</taxon>
    </lineage>
</organism>
<feature type="compositionally biased region" description="Basic and acidic residues" evidence="10">
    <location>
        <begin position="365"/>
        <end position="374"/>
    </location>
</feature>
<keyword evidence="9" id="KW-0807">Transducer</keyword>
<dbReference type="PANTHER" id="PTHR28097:SF1">
    <property type="entry name" value="PHEROMONE A FACTOR RECEPTOR"/>
    <property type="match status" value="1"/>
</dbReference>
<dbReference type="InterPro" id="IPR001499">
    <property type="entry name" value="GPCR_STE3"/>
</dbReference>
<reference evidence="12 13" key="1">
    <citation type="submission" date="2023-03" db="EMBL/GenBank/DDBJ databases">
        <title>Mating type loci evolution in Malassezia.</title>
        <authorList>
            <person name="Coelho M.A."/>
        </authorList>
    </citation>
    <scope>NUCLEOTIDE SEQUENCE [LARGE SCALE GENOMIC DNA]</scope>
    <source>
        <strain evidence="12 13">CBS 13387</strain>
    </source>
</reference>
<keyword evidence="6" id="KW-0297">G-protein coupled receptor</keyword>
<name>A0AAJ5Z246_9BASI</name>
<comment type="subcellular location">
    <subcellularLocation>
        <location evidence="1">Membrane</location>
        <topology evidence="1">Multi-pass membrane protein</topology>
    </subcellularLocation>
</comment>
<dbReference type="PANTHER" id="PTHR28097">
    <property type="entry name" value="PHEROMONE A FACTOR RECEPTOR"/>
    <property type="match status" value="1"/>
</dbReference>
<keyword evidence="4 11" id="KW-0812">Transmembrane</keyword>
<evidence type="ECO:0000256" key="4">
    <source>
        <dbReference type="ARBA" id="ARBA00022692"/>
    </source>
</evidence>
<evidence type="ECO:0000256" key="5">
    <source>
        <dbReference type="ARBA" id="ARBA00022989"/>
    </source>
</evidence>
<evidence type="ECO:0000256" key="6">
    <source>
        <dbReference type="ARBA" id="ARBA00023040"/>
    </source>
</evidence>
<keyword evidence="3" id="KW-0589">Pheromone response</keyword>
<dbReference type="Proteomes" id="UP001217582">
    <property type="component" value="Chromosome 5"/>
</dbReference>
<feature type="region of interest" description="Disordered" evidence="10">
    <location>
        <begin position="337"/>
        <end position="374"/>
    </location>
</feature>
<dbReference type="PRINTS" id="PR00900">
    <property type="entry name" value="PHEROMONEAR"/>
</dbReference>
<keyword evidence="13" id="KW-1185">Reference proteome</keyword>
<comment type="similarity">
    <text evidence="2">Belongs to the G-protein coupled receptor 4 family.</text>
</comment>
<dbReference type="GO" id="GO:0005886">
    <property type="term" value="C:plasma membrane"/>
    <property type="evidence" value="ECO:0007669"/>
    <property type="project" value="TreeGrafter"/>
</dbReference>
<feature type="transmembrane region" description="Helical" evidence="11">
    <location>
        <begin position="203"/>
        <end position="222"/>
    </location>
</feature>
<keyword evidence="8 12" id="KW-0675">Receptor</keyword>
<feature type="transmembrane region" description="Helical" evidence="11">
    <location>
        <begin position="6"/>
        <end position="25"/>
    </location>
</feature>
<feature type="transmembrane region" description="Helical" evidence="11">
    <location>
        <begin position="32"/>
        <end position="51"/>
    </location>
</feature>
<keyword evidence="7 11" id="KW-0472">Membrane</keyword>
<gene>
    <name evidence="12" type="primary">STE3</name>
    <name evidence="12" type="ORF">MARU1_002796a</name>
</gene>
<feature type="transmembrane region" description="Helical" evidence="11">
    <location>
        <begin position="159"/>
        <end position="182"/>
    </location>
</feature>
<keyword evidence="5 11" id="KW-1133">Transmembrane helix</keyword>
<evidence type="ECO:0000256" key="3">
    <source>
        <dbReference type="ARBA" id="ARBA00022507"/>
    </source>
</evidence>
<sequence>MLNVALPVFEVISVVLAIFPIPSHWRAKNISMLMLVFWLILGNINNFINRIIWIKDADNKAPGWCDISVKIMSMVTMGIPCAALCISIKLCRIASMRFKPRTMIERRNGALIDLAWMIFTPIAYALLTLINQGHRFNVVEGQGCQPAIYFTPVAAFVDYGLPLGISFISILYSLMALGYFIVQKRNFEHVVSQSRCGLNAKRFIRMTSFTIIDLMLTFPTLLTNFGLELAYTPMFAYKSWNIVHQRFDDVWKYTADLFETPQGKRYLILSLFSAWALCASGFMFYLVFGFSSDAFTDNSQPYVTFKSLFVKDTDPMEVPLNINVGTDYEKQEVTLSGSLATEASNESIKRAQSDIESDMSDLSENSEHINYPKE</sequence>
<evidence type="ECO:0000256" key="11">
    <source>
        <dbReference type="SAM" id="Phobius"/>
    </source>
</evidence>
<accession>A0AAJ5Z246</accession>